<feature type="domain" description="Glycosyl hydrolase family 13 catalytic" evidence="3">
    <location>
        <begin position="18"/>
        <end position="441"/>
    </location>
</feature>
<dbReference type="InterPro" id="IPR017853">
    <property type="entry name" value="GH"/>
</dbReference>
<dbReference type="InterPro" id="IPR013780">
    <property type="entry name" value="Glyco_hydro_b"/>
</dbReference>
<evidence type="ECO:0000256" key="2">
    <source>
        <dbReference type="ARBA" id="ARBA00026248"/>
    </source>
</evidence>
<dbReference type="Gene3D" id="3.90.400.10">
    <property type="entry name" value="Oligo-1,6-glucosidase, Domain 2"/>
    <property type="match status" value="1"/>
</dbReference>
<dbReference type="Gene3D" id="3.20.20.80">
    <property type="entry name" value="Glycosidases"/>
    <property type="match status" value="1"/>
</dbReference>
<accession>A0ABR3TFB5</accession>
<dbReference type="EMBL" id="JAJVDC020000001">
    <property type="protein sequence ID" value="KAL1638224.1"/>
    <property type="molecule type" value="Genomic_DNA"/>
</dbReference>
<evidence type="ECO:0000313" key="5">
    <source>
        <dbReference type="Proteomes" id="UP001521116"/>
    </source>
</evidence>
<proteinExistence type="inferred from homology"/>
<dbReference type="PANTHER" id="PTHR10357:SF232">
    <property type="entry name" value="GLYCOSYL HYDROLASE FAMILY 13 CATALYTIC DOMAIN-CONTAINING PROTEIN"/>
    <property type="match status" value="1"/>
</dbReference>
<dbReference type="InterPro" id="IPR045857">
    <property type="entry name" value="O16G_dom_2"/>
</dbReference>
<dbReference type="Pfam" id="PF00128">
    <property type="entry name" value="Alpha-amylase"/>
    <property type="match status" value="1"/>
</dbReference>
<name>A0ABR3TFB5_9PEZI</name>
<gene>
    <name evidence="4" type="ORF">SLS56_000032</name>
</gene>
<comment type="similarity">
    <text evidence="1">Belongs to the glycosyl hydrolase 13 family.</text>
</comment>
<dbReference type="Gene3D" id="2.60.40.1180">
    <property type="entry name" value="Golgi alpha-mannosidase II"/>
    <property type="match status" value="1"/>
</dbReference>
<keyword evidence="5" id="KW-1185">Reference proteome</keyword>
<dbReference type="SUPFAM" id="SSF51011">
    <property type="entry name" value="Glycosyl hydrolase domain"/>
    <property type="match status" value="1"/>
</dbReference>
<evidence type="ECO:0000313" key="4">
    <source>
        <dbReference type="EMBL" id="KAL1638224.1"/>
    </source>
</evidence>
<reference evidence="4 5" key="1">
    <citation type="submission" date="2024-02" db="EMBL/GenBank/DDBJ databases">
        <title>De novo assembly and annotation of 12 fungi associated with fruit tree decline syndrome in Ontario, Canada.</title>
        <authorList>
            <person name="Sulman M."/>
            <person name="Ellouze W."/>
            <person name="Ilyukhin E."/>
        </authorList>
    </citation>
    <scope>NUCLEOTIDE SEQUENCE [LARGE SCALE GENOMIC DNA]</scope>
    <source>
        <strain evidence="4 5">M1-105</strain>
    </source>
</reference>
<evidence type="ECO:0000259" key="3">
    <source>
        <dbReference type="SMART" id="SM00642"/>
    </source>
</evidence>
<evidence type="ECO:0000256" key="1">
    <source>
        <dbReference type="ARBA" id="ARBA00008061"/>
    </source>
</evidence>
<dbReference type="InterPro" id="IPR006047">
    <property type="entry name" value="GH13_cat_dom"/>
</dbReference>
<organism evidence="4 5">
    <name type="scientific">Neofusicoccum ribis</name>
    <dbReference type="NCBI Taxonomy" id="45134"/>
    <lineage>
        <taxon>Eukaryota</taxon>
        <taxon>Fungi</taxon>
        <taxon>Dikarya</taxon>
        <taxon>Ascomycota</taxon>
        <taxon>Pezizomycotina</taxon>
        <taxon>Dothideomycetes</taxon>
        <taxon>Dothideomycetes incertae sedis</taxon>
        <taxon>Botryosphaeriales</taxon>
        <taxon>Botryosphaeriaceae</taxon>
        <taxon>Neofusicoccum</taxon>
    </lineage>
</organism>
<comment type="caution">
    <text evidence="4">The sequence shown here is derived from an EMBL/GenBank/DDBJ whole genome shotgun (WGS) entry which is preliminary data.</text>
</comment>
<dbReference type="CDD" id="cd11333">
    <property type="entry name" value="AmyAc_SI_OligoGlu_DGase"/>
    <property type="match status" value="1"/>
</dbReference>
<sequence length="597" mass="68346">MGGASDKHAWWKEAVVYQVYPASFYDTNGDGWGDVKGITAKLDYLKSLGVDIVWSSPIFKSPQADMGYGSDYKDIDPSYGTLGDVDELIAKLKKRGMKFMVDLVVNHTSDQHPWFLESRSSKTNPKRDWYIWKPPKFDENGNRQPPNNWAQILGEANSAWTWDETTQEYYLALFTPEQPDLNWEVEAVREAVHDVLRFWLDKGACGFRMDVINHISKVQTFPDAEIQAPGAKYQSGDKFYANGPRLHEWLKDMNEKVLSKYDTITVGEMPFVRNEDEIIKCVGQDQNELRMIFSFDIVDIDNVPGIGYKMALHPWDARDIRRILTRLQRLMLDRNGWNSVFIENHDQPRSVSRYTDDSDQWRGYGAKLLCMMQTTLAGTLYVYQGEELGMRNVPPSWDPSEYKDIETINYWKKMNDLHKGDQAQINEARRVMQKKARDNARTPMQWTAEAHGGFSPSLAPSVGAPWMRVNDDHAACNAAQQTGHDAAADGQLSVFQFWQRGLAQRKRHKDVFVYGDYAPLGEPHEAVFAYRRWSDADAFVTVLNFSGEDVAWDIPADAKIRRYVAWNYGASEPDEGLATQGTLRLKPWMGLLAESDL</sequence>
<protein>
    <recommendedName>
        <fullName evidence="3">Glycosyl hydrolase family 13 catalytic domain-containing protein</fullName>
    </recommendedName>
</protein>
<keyword evidence="2" id="KW-0462">Maltose metabolism</keyword>
<dbReference type="SUPFAM" id="SSF51445">
    <property type="entry name" value="(Trans)glycosidases"/>
    <property type="match status" value="1"/>
</dbReference>
<dbReference type="SMART" id="SM00642">
    <property type="entry name" value="Aamy"/>
    <property type="match status" value="1"/>
</dbReference>
<dbReference type="Proteomes" id="UP001521116">
    <property type="component" value="Unassembled WGS sequence"/>
</dbReference>
<dbReference type="PANTHER" id="PTHR10357">
    <property type="entry name" value="ALPHA-AMYLASE FAMILY MEMBER"/>
    <property type="match status" value="1"/>
</dbReference>